<evidence type="ECO:0000256" key="1">
    <source>
        <dbReference type="SAM" id="MobiDB-lite"/>
    </source>
</evidence>
<feature type="region of interest" description="Disordered" evidence="1">
    <location>
        <begin position="43"/>
        <end position="67"/>
    </location>
</feature>
<evidence type="ECO:0000313" key="2">
    <source>
        <dbReference type="EMBL" id="SFT77505.1"/>
    </source>
</evidence>
<proteinExistence type="predicted"/>
<evidence type="ECO:0000313" key="3">
    <source>
        <dbReference type="Proteomes" id="UP000199594"/>
    </source>
</evidence>
<dbReference type="EMBL" id="FPAQ01000019">
    <property type="protein sequence ID" value="SFT77505.1"/>
    <property type="molecule type" value="Genomic_DNA"/>
</dbReference>
<name>A0A1I7ARI4_9GAMM</name>
<gene>
    <name evidence="2" type="ORF">SAMN04487956_11963</name>
</gene>
<organism evidence="2 3">
    <name type="scientific">Halomonas saccharevitans</name>
    <dbReference type="NCBI Taxonomy" id="416872"/>
    <lineage>
        <taxon>Bacteria</taxon>
        <taxon>Pseudomonadati</taxon>
        <taxon>Pseudomonadota</taxon>
        <taxon>Gammaproteobacteria</taxon>
        <taxon>Oceanospirillales</taxon>
        <taxon>Halomonadaceae</taxon>
        <taxon>Halomonas</taxon>
    </lineage>
</organism>
<reference evidence="2 3" key="1">
    <citation type="submission" date="2016-10" db="EMBL/GenBank/DDBJ databases">
        <authorList>
            <person name="de Groot N.N."/>
        </authorList>
    </citation>
    <scope>NUCLEOTIDE SEQUENCE [LARGE SCALE GENOMIC DNA]</scope>
    <source>
        <strain evidence="2 3">CGMCC 1.6493</strain>
    </source>
</reference>
<feature type="compositionally biased region" description="Basic and acidic residues" evidence="1">
    <location>
        <begin position="46"/>
        <end position="56"/>
    </location>
</feature>
<accession>A0A1I7ARI4</accession>
<dbReference type="Proteomes" id="UP000199594">
    <property type="component" value="Unassembled WGS sequence"/>
</dbReference>
<sequence length="67" mass="7189">MNVALREFGDPISEIVHIGLAAIQQIEANSSKNFNTTIFNYPTMAEGDRGDAHNGVDPDSNCSGHLS</sequence>
<dbReference type="AlphaFoldDB" id="A0A1I7ARI4"/>
<dbReference type="RefSeq" id="WP_139233924.1">
    <property type="nucleotide sequence ID" value="NZ_FPAQ01000019.1"/>
</dbReference>
<protein>
    <submittedName>
        <fullName evidence="2">NAD(P) transhydrogenase</fullName>
    </submittedName>
</protein>
<dbReference type="OrthoDB" id="9800167at2"/>